<accession>A0A8S5VAQ7</accession>
<evidence type="ECO:0000256" key="1">
    <source>
        <dbReference type="SAM" id="Coils"/>
    </source>
</evidence>
<name>A0A8S5VAQ7_9CAUD</name>
<evidence type="ECO:0000313" key="3">
    <source>
        <dbReference type="EMBL" id="DAG03699.1"/>
    </source>
</evidence>
<proteinExistence type="predicted"/>
<protein>
    <submittedName>
        <fullName evidence="3">YtxH-like protein</fullName>
    </submittedName>
</protein>
<dbReference type="EMBL" id="BK016234">
    <property type="protein sequence ID" value="DAG03699.1"/>
    <property type="molecule type" value="Genomic_DNA"/>
</dbReference>
<keyword evidence="1" id="KW-0175">Coiled coil</keyword>
<organism evidence="3">
    <name type="scientific">Siphoviridae sp. ct6bU4</name>
    <dbReference type="NCBI Taxonomy" id="2825344"/>
    <lineage>
        <taxon>Viruses</taxon>
        <taxon>Duplodnaviria</taxon>
        <taxon>Heunggongvirae</taxon>
        <taxon>Uroviricota</taxon>
        <taxon>Caudoviricetes</taxon>
    </lineage>
</organism>
<keyword evidence="2" id="KW-0812">Transmembrane</keyword>
<evidence type="ECO:0000256" key="2">
    <source>
        <dbReference type="SAM" id="Phobius"/>
    </source>
</evidence>
<feature type="transmembrane region" description="Helical" evidence="2">
    <location>
        <begin position="12"/>
        <end position="29"/>
    </location>
</feature>
<keyword evidence="2" id="KW-0472">Membrane</keyword>
<sequence length="138" mass="15719">MIFSSFPPELWGFLGVLTGAVIPSIAGWLKDRDSHKHETNRELIHLLNERLNLQQESLVSMEKDLRDARERSYLMQDRSRLAVSLAAAHITRLNAHIDMGAPPPPPDMPSDLQGYIREMLWDSKSNSEKISKEINCPE</sequence>
<feature type="coiled-coil region" evidence="1">
    <location>
        <begin position="36"/>
        <end position="71"/>
    </location>
</feature>
<keyword evidence="2" id="KW-1133">Transmembrane helix</keyword>
<reference evidence="3" key="1">
    <citation type="journal article" date="2021" name="Proc. Natl. Acad. Sci. U.S.A.">
        <title>A Catalog of Tens of Thousands of Viruses from Human Metagenomes Reveals Hidden Associations with Chronic Diseases.</title>
        <authorList>
            <person name="Tisza M.J."/>
            <person name="Buck C.B."/>
        </authorList>
    </citation>
    <scope>NUCLEOTIDE SEQUENCE</scope>
    <source>
        <strain evidence="3">Ct6bU4</strain>
    </source>
</reference>